<dbReference type="PANTHER" id="PTHR14949">
    <property type="entry name" value="EGF-LIKE-DOMAIN, MULTIPLE 7, 8"/>
    <property type="match status" value="1"/>
</dbReference>
<feature type="domain" description="EGF-like" evidence="9">
    <location>
        <begin position="99"/>
        <end position="131"/>
    </location>
</feature>
<dbReference type="FunCoup" id="A0A7M7PK51">
    <property type="interactions" value="673"/>
</dbReference>
<dbReference type="EnsemblMetazoa" id="XM_030997270">
    <property type="protein sequence ID" value="XP_030853130"/>
    <property type="gene ID" value="LOC763743"/>
</dbReference>
<name>A0A7M7PK51_STRPU</name>
<keyword evidence="3" id="KW-0677">Repeat</keyword>
<dbReference type="InterPro" id="IPR000742">
    <property type="entry name" value="EGF"/>
</dbReference>
<evidence type="ECO:0000313" key="12">
    <source>
        <dbReference type="Proteomes" id="UP000007110"/>
    </source>
</evidence>
<dbReference type="PROSITE" id="PS01187">
    <property type="entry name" value="EGF_CA"/>
    <property type="match status" value="1"/>
</dbReference>
<evidence type="ECO:0000256" key="1">
    <source>
        <dbReference type="ARBA" id="ARBA00022536"/>
    </source>
</evidence>
<dbReference type="InterPro" id="IPR001881">
    <property type="entry name" value="EGF-like_Ca-bd_dom"/>
</dbReference>
<dbReference type="Pfam" id="PF07546">
    <property type="entry name" value="EMI"/>
    <property type="match status" value="1"/>
</dbReference>
<dbReference type="InterPro" id="IPR050969">
    <property type="entry name" value="Dev_Signal_Modulators"/>
</dbReference>
<dbReference type="AlphaFoldDB" id="A0A7M7PK51"/>
<feature type="disulfide bond" evidence="7">
    <location>
        <begin position="121"/>
        <end position="130"/>
    </location>
</feature>
<dbReference type="Gene3D" id="2.10.25.10">
    <property type="entry name" value="Laminin"/>
    <property type="match status" value="2"/>
</dbReference>
<organism evidence="11 12">
    <name type="scientific">Strongylocentrotus purpuratus</name>
    <name type="common">Purple sea urchin</name>
    <dbReference type="NCBI Taxonomy" id="7668"/>
    <lineage>
        <taxon>Eukaryota</taxon>
        <taxon>Metazoa</taxon>
        <taxon>Echinodermata</taxon>
        <taxon>Eleutherozoa</taxon>
        <taxon>Echinozoa</taxon>
        <taxon>Echinoidea</taxon>
        <taxon>Euechinoidea</taxon>
        <taxon>Echinacea</taxon>
        <taxon>Camarodonta</taxon>
        <taxon>Echinidea</taxon>
        <taxon>Strongylocentrotidae</taxon>
        <taxon>Strongylocentrotus</taxon>
    </lineage>
</organism>
<feature type="domain" description="EMI" evidence="10">
    <location>
        <begin position="13"/>
        <end position="100"/>
    </location>
</feature>
<keyword evidence="4" id="KW-0106">Calcium</keyword>
<keyword evidence="6 7" id="KW-1015">Disulfide bond</keyword>
<sequence>MGTDGRRFLRGTWLHVCREQQSNQIQQNVLQVESYCQPTFKHYFARCGAPNGEYRLCSRYTTMYHMAYRRRYVPPSPVVERYQCCPGWRLAHKYAKGCTEAICTQECQNGGRCLRPNACACPAGWTGQYCEIDINECEGTTHGCQQRCENTDGSYECKCQVGFTLAEDGKTCTVCLTCTPEFDFLLARVNLLERDVAQLRQNQSAHVAAHQAPAARQPQNIYAPPPPNDQYIAQMHRVESLSEQISMLEERLADCSCRRRNKGLR</sequence>
<dbReference type="InterPro" id="IPR011489">
    <property type="entry name" value="EMI_domain"/>
</dbReference>
<dbReference type="PROSITE" id="PS51041">
    <property type="entry name" value="EMI"/>
    <property type="match status" value="1"/>
</dbReference>
<evidence type="ECO:0000256" key="7">
    <source>
        <dbReference type="PROSITE-ProRule" id="PRU00076"/>
    </source>
</evidence>
<dbReference type="PROSITE" id="PS50026">
    <property type="entry name" value="EGF_3"/>
    <property type="match status" value="2"/>
</dbReference>
<dbReference type="PROSITE" id="PS01186">
    <property type="entry name" value="EGF_2"/>
    <property type="match status" value="2"/>
</dbReference>
<dbReference type="CTD" id="51162"/>
<accession>A0A7M7PK51</accession>
<evidence type="ECO:0000256" key="8">
    <source>
        <dbReference type="SAM" id="MobiDB-lite"/>
    </source>
</evidence>
<dbReference type="Pfam" id="PF07645">
    <property type="entry name" value="EGF_CA"/>
    <property type="match status" value="1"/>
</dbReference>
<comment type="caution">
    <text evidence="7">Lacks conserved residue(s) required for the propagation of feature annotation.</text>
</comment>
<dbReference type="InterPro" id="IPR049883">
    <property type="entry name" value="NOTCH1_EGF-like"/>
</dbReference>
<reference evidence="12" key="1">
    <citation type="submission" date="2015-02" db="EMBL/GenBank/DDBJ databases">
        <title>Genome sequencing for Strongylocentrotus purpuratus.</title>
        <authorList>
            <person name="Murali S."/>
            <person name="Liu Y."/>
            <person name="Vee V."/>
            <person name="English A."/>
            <person name="Wang M."/>
            <person name="Skinner E."/>
            <person name="Han Y."/>
            <person name="Muzny D.M."/>
            <person name="Worley K.C."/>
            <person name="Gibbs R.A."/>
        </authorList>
    </citation>
    <scope>NUCLEOTIDE SEQUENCE</scope>
</reference>
<dbReference type="PROSITE" id="PS00010">
    <property type="entry name" value="ASX_HYDROXYL"/>
    <property type="match status" value="1"/>
</dbReference>
<feature type="domain" description="EGF-like" evidence="9">
    <location>
        <begin position="133"/>
        <end position="173"/>
    </location>
</feature>
<dbReference type="RefSeq" id="XP_030853130.1">
    <property type="nucleotide sequence ID" value="XM_030997270.1"/>
</dbReference>
<dbReference type="SMART" id="SM00179">
    <property type="entry name" value="EGF_CA"/>
    <property type="match status" value="1"/>
</dbReference>
<dbReference type="InterPro" id="IPR000152">
    <property type="entry name" value="EGF-type_Asp/Asn_hydroxyl_site"/>
</dbReference>
<dbReference type="InterPro" id="IPR018097">
    <property type="entry name" value="EGF_Ca-bd_CS"/>
</dbReference>
<feature type="region of interest" description="Disordered" evidence="8">
    <location>
        <begin position="207"/>
        <end position="229"/>
    </location>
</feature>
<keyword evidence="2" id="KW-0732">Signal</keyword>
<evidence type="ECO:0000256" key="6">
    <source>
        <dbReference type="ARBA" id="ARBA00023157"/>
    </source>
</evidence>
<dbReference type="InParanoid" id="A0A7M7PK51"/>
<evidence type="ECO:0000256" key="4">
    <source>
        <dbReference type="ARBA" id="ARBA00022837"/>
    </source>
</evidence>
<dbReference type="OrthoDB" id="155976at2759"/>
<keyword evidence="5" id="KW-0175">Coiled coil</keyword>
<keyword evidence="1 7" id="KW-0245">EGF-like domain</keyword>
<feature type="disulfide bond" evidence="7">
    <location>
        <begin position="103"/>
        <end position="113"/>
    </location>
</feature>
<evidence type="ECO:0000256" key="2">
    <source>
        <dbReference type="ARBA" id="ARBA00022729"/>
    </source>
</evidence>
<dbReference type="GO" id="GO:0005509">
    <property type="term" value="F:calcium ion binding"/>
    <property type="evidence" value="ECO:0007669"/>
    <property type="project" value="InterPro"/>
</dbReference>
<dbReference type="Proteomes" id="UP000007110">
    <property type="component" value="Unassembled WGS sequence"/>
</dbReference>
<dbReference type="SMART" id="SM00181">
    <property type="entry name" value="EGF"/>
    <property type="match status" value="2"/>
</dbReference>
<evidence type="ECO:0000256" key="5">
    <source>
        <dbReference type="ARBA" id="ARBA00023054"/>
    </source>
</evidence>
<keyword evidence="12" id="KW-1185">Reference proteome</keyword>
<reference evidence="11" key="2">
    <citation type="submission" date="2021-01" db="UniProtKB">
        <authorList>
            <consortium name="EnsemblMetazoa"/>
        </authorList>
    </citation>
    <scope>IDENTIFICATION</scope>
</reference>
<dbReference type="FunFam" id="2.10.25.10:FF:000010">
    <property type="entry name" value="Pro-epidermal growth factor"/>
    <property type="match status" value="1"/>
</dbReference>
<dbReference type="SUPFAM" id="SSF57196">
    <property type="entry name" value="EGF/Laminin"/>
    <property type="match status" value="2"/>
</dbReference>
<evidence type="ECO:0000259" key="9">
    <source>
        <dbReference type="PROSITE" id="PS50026"/>
    </source>
</evidence>
<dbReference type="GeneID" id="763743"/>
<evidence type="ECO:0008006" key="13">
    <source>
        <dbReference type="Google" id="ProtNLM"/>
    </source>
</evidence>
<evidence type="ECO:0000256" key="3">
    <source>
        <dbReference type="ARBA" id="ARBA00022737"/>
    </source>
</evidence>
<dbReference type="PANTHER" id="PTHR14949:SF56">
    <property type="entry name" value="EGF-LIKE-DOMAIN, MULTIPLE 7"/>
    <property type="match status" value="1"/>
</dbReference>
<evidence type="ECO:0000259" key="10">
    <source>
        <dbReference type="PROSITE" id="PS51041"/>
    </source>
</evidence>
<dbReference type="OMA" id="PGWRRVH"/>
<dbReference type="KEGG" id="spu:763743"/>
<evidence type="ECO:0000313" key="11">
    <source>
        <dbReference type="EnsemblMetazoa" id="XP_030853130"/>
    </source>
</evidence>
<proteinExistence type="predicted"/>
<protein>
    <recommendedName>
        <fullName evidence="13">Epidermal growth factor-like protein 7</fullName>
    </recommendedName>
</protein>
<feature type="compositionally biased region" description="Low complexity" evidence="8">
    <location>
        <begin position="207"/>
        <end position="219"/>
    </location>
</feature>
<dbReference type="PROSITE" id="PS00022">
    <property type="entry name" value="EGF_1"/>
    <property type="match status" value="1"/>
</dbReference>